<protein>
    <submittedName>
        <fullName evidence="1">Uncharacterized protein</fullName>
    </submittedName>
</protein>
<organism evidence="1 2">
    <name type="scientific">Anaerocolumna jejuensis DSM 15929</name>
    <dbReference type="NCBI Taxonomy" id="1121322"/>
    <lineage>
        <taxon>Bacteria</taxon>
        <taxon>Bacillati</taxon>
        <taxon>Bacillota</taxon>
        <taxon>Clostridia</taxon>
        <taxon>Lachnospirales</taxon>
        <taxon>Lachnospiraceae</taxon>
        <taxon>Anaerocolumna</taxon>
    </lineage>
</organism>
<dbReference type="AlphaFoldDB" id="A0A1M6YFR3"/>
<dbReference type="Proteomes" id="UP000184386">
    <property type="component" value="Unassembled WGS sequence"/>
</dbReference>
<evidence type="ECO:0000313" key="1">
    <source>
        <dbReference type="EMBL" id="SHL17107.1"/>
    </source>
</evidence>
<reference evidence="1 2" key="1">
    <citation type="submission" date="2016-11" db="EMBL/GenBank/DDBJ databases">
        <authorList>
            <person name="Jaros S."/>
            <person name="Januszkiewicz K."/>
            <person name="Wedrychowicz H."/>
        </authorList>
    </citation>
    <scope>NUCLEOTIDE SEQUENCE [LARGE SCALE GENOMIC DNA]</scope>
    <source>
        <strain evidence="1 2">DSM 15929</strain>
    </source>
</reference>
<proteinExistence type="predicted"/>
<name>A0A1M6YFR3_9FIRM</name>
<keyword evidence="2" id="KW-1185">Reference proteome</keyword>
<sequence length="39" mass="4387">MSEVLSEDLCKALKAYEMIFFKGNGFNLHKLAINIVSVL</sequence>
<accession>A0A1M6YFR3</accession>
<gene>
    <name evidence="1" type="ORF">SAMN02745136_04250</name>
</gene>
<evidence type="ECO:0000313" key="2">
    <source>
        <dbReference type="Proteomes" id="UP000184386"/>
    </source>
</evidence>
<dbReference type="EMBL" id="FRAC01000025">
    <property type="protein sequence ID" value="SHL17107.1"/>
    <property type="molecule type" value="Genomic_DNA"/>
</dbReference>
<dbReference type="STRING" id="1121322.SAMN02745136_04250"/>